<dbReference type="Gene3D" id="3.90.950.10">
    <property type="match status" value="1"/>
</dbReference>
<dbReference type="EMBL" id="JAQQPZ010000008">
    <property type="protein sequence ID" value="MDD8059631.1"/>
    <property type="molecule type" value="Genomic_DNA"/>
</dbReference>
<comment type="function">
    <text evidence="5">Nucleoside triphosphate pyrophosphatase that hydrolyzes 7-methyl-GTP (m(7)GTP). May have a dual role in cell division arrest and in preventing the incorporation of modified nucleotides into cellular nucleic acids.</text>
</comment>
<keyword evidence="3 5" id="KW-0378">Hydrolase</keyword>
<comment type="similarity">
    <text evidence="5">Belongs to the Maf family. YceF subfamily.</text>
</comment>
<accession>A0ABT5TM00</accession>
<dbReference type="NCBIfam" id="TIGR00172">
    <property type="entry name" value="maf"/>
    <property type="match status" value="1"/>
</dbReference>
<feature type="site" description="Important for substrate specificity" evidence="5">
    <location>
        <position position="75"/>
    </location>
</feature>
<dbReference type="PANTHER" id="PTHR43213:SF10">
    <property type="entry name" value="7-METHYL-GTP PYROPHOSPHATASE"/>
    <property type="match status" value="1"/>
</dbReference>
<dbReference type="HAMAP" id="MF_00528">
    <property type="entry name" value="Maf"/>
    <property type="match status" value="1"/>
</dbReference>
<feature type="active site" description="Proton acceptor" evidence="5">
    <location>
        <position position="74"/>
    </location>
</feature>
<dbReference type="InterPro" id="IPR003697">
    <property type="entry name" value="Maf-like"/>
</dbReference>
<comment type="cofactor">
    <cofactor evidence="5">
        <name>a divalent metal cation</name>
        <dbReference type="ChEBI" id="CHEBI:60240"/>
    </cofactor>
</comment>
<dbReference type="RefSeq" id="WP_238104237.1">
    <property type="nucleotide sequence ID" value="NZ_JAQQPZ010000008.1"/>
</dbReference>
<dbReference type="Pfam" id="PF02545">
    <property type="entry name" value="Maf"/>
    <property type="match status" value="1"/>
</dbReference>
<feature type="site" description="Important for substrate specificity" evidence="5">
    <location>
        <position position="159"/>
    </location>
</feature>
<evidence type="ECO:0000256" key="1">
    <source>
        <dbReference type="ARBA" id="ARBA00004496"/>
    </source>
</evidence>
<gene>
    <name evidence="6" type="ORF">PQR79_11005</name>
</gene>
<dbReference type="PANTHER" id="PTHR43213">
    <property type="entry name" value="BIFUNCTIONAL DTTP/UTP PYROPHOSPHATASE/METHYLTRANSFERASE PROTEIN-RELATED"/>
    <property type="match status" value="1"/>
</dbReference>
<sequence>MKYNLILASTSPFRQQLMQKLMCPFDCVNPDIDESPLNNESAQQLVVRLAEQKALAGAKLTANTKTSRLIIGSDQVAMINGAIVGKPHTVENAIAQLSAASGQAITFYTGLAVYNSENQQMLSCIEPFTVHFKTLSQAQIRSYIDKEQPLYCAGSFKSEGLGIALFSRLEGDDPNTLIGLPLIKLIDLLQQHGMDVLEITQFQG</sequence>
<dbReference type="CDD" id="cd00555">
    <property type="entry name" value="Maf"/>
    <property type="match status" value="1"/>
</dbReference>
<evidence type="ECO:0000256" key="3">
    <source>
        <dbReference type="ARBA" id="ARBA00022801"/>
    </source>
</evidence>
<evidence type="ECO:0000313" key="6">
    <source>
        <dbReference type="EMBL" id="MDD8059631.1"/>
    </source>
</evidence>
<proteinExistence type="inferred from homology"/>
<organism evidence="6 7">
    <name type="scientific">Shewanella metallivivens</name>
    <dbReference type="NCBI Taxonomy" id="2872342"/>
    <lineage>
        <taxon>Bacteria</taxon>
        <taxon>Pseudomonadati</taxon>
        <taxon>Pseudomonadota</taxon>
        <taxon>Gammaproteobacteria</taxon>
        <taxon>Alteromonadales</taxon>
        <taxon>Shewanellaceae</taxon>
        <taxon>Shewanella</taxon>
    </lineage>
</organism>
<dbReference type="Proteomes" id="UP001213691">
    <property type="component" value="Unassembled WGS sequence"/>
</dbReference>
<dbReference type="InterPro" id="IPR029001">
    <property type="entry name" value="ITPase-like_fam"/>
</dbReference>
<keyword evidence="4 5" id="KW-0546">Nucleotide metabolism</keyword>
<evidence type="ECO:0000256" key="5">
    <source>
        <dbReference type="HAMAP-Rule" id="MF_00528"/>
    </source>
</evidence>
<comment type="caution">
    <text evidence="5">Lacks conserved residue(s) required for the propagation of feature annotation.</text>
</comment>
<dbReference type="SUPFAM" id="SSF52972">
    <property type="entry name" value="ITPase-like"/>
    <property type="match status" value="1"/>
</dbReference>
<evidence type="ECO:0000313" key="7">
    <source>
        <dbReference type="Proteomes" id="UP001213691"/>
    </source>
</evidence>
<comment type="catalytic activity">
    <reaction evidence="5">
        <text>N(7)-methyl-GTP + H2O = N(7)-methyl-GMP + diphosphate + H(+)</text>
        <dbReference type="Rhea" id="RHEA:58744"/>
        <dbReference type="ChEBI" id="CHEBI:15377"/>
        <dbReference type="ChEBI" id="CHEBI:15378"/>
        <dbReference type="ChEBI" id="CHEBI:33019"/>
        <dbReference type="ChEBI" id="CHEBI:58285"/>
        <dbReference type="ChEBI" id="CHEBI:87133"/>
    </reaction>
</comment>
<protein>
    <recommendedName>
        <fullName evidence="5">7-methyl-GTP pyrophosphatase</fullName>
        <shortName evidence="5">m(7)GTP pyrophosphatase</shortName>
        <ecNumber evidence="5">3.6.1.-</ecNumber>
    </recommendedName>
</protein>
<dbReference type="EC" id="3.6.1.-" evidence="5"/>
<name>A0ABT5TM00_9GAMM</name>
<comment type="subcellular location">
    <subcellularLocation>
        <location evidence="1 5">Cytoplasm</location>
    </subcellularLocation>
</comment>
<keyword evidence="2 5" id="KW-0963">Cytoplasm</keyword>
<keyword evidence="7" id="KW-1185">Reference proteome</keyword>
<evidence type="ECO:0000256" key="4">
    <source>
        <dbReference type="ARBA" id="ARBA00023080"/>
    </source>
</evidence>
<dbReference type="PIRSF" id="PIRSF006305">
    <property type="entry name" value="Maf"/>
    <property type="match status" value="1"/>
</dbReference>
<evidence type="ECO:0000256" key="2">
    <source>
        <dbReference type="ARBA" id="ARBA00022490"/>
    </source>
</evidence>
<feature type="site" description="Important for substrate specificity" evidence="5">
    <location>
        <position position="13"/>
    </location>
</feature>
<comment type="caution">
    <text evidence="6">The sequence shown here is derived from an EMBL/GenBank/DDBJ whole genome shotgun (WGS) entry which is preliminary data.</text>
</comment>
<reference evidence="6 7" key="1">
    <citation type="submission" date="2023-02" db="EMBL/GenBank/DDBJ databases">
        <title>Genome sequence of Shewanella metallivivens ER-Te-42B-Light, sp. nov., enriched from sulfide tube worms (Riftia pachyptila) isolated from Explorer Ridge in the Pacific Ocean.</title>
        <authorList>
            <person name="Maltman C."/>
            <person name="Kuzyk S.B."/>
            <person name="Kyndt J.A."/>
            <person name="Yurkov V."/>
        </authorList>
    </citation>
    <scope>NUCLEOTIDE SEQUENCE [LARGE SCALE GENOMIC DNA]</scope>
    <source>
        <strain evidence="6 7">ER-Te-42B-Light</strain>
    </source>
</reference>